<evidence type="ECO:0000259" key="9">
    <source>
        <dbReference type="PROSITE" id="PS50893"/>
    </source>
</evidence>
<feature type="region of interest" description="Disordered" evidence="7">
    <location>
        <begin position="1"/>
        <end position="113"/>
    </location>
</feature>
<dbReference type="SUPFAM" id="SSF52540">
    <property type="entry name" value="P-loop containing nucleoside triphosphate hydrolases"/>
    <property type="match status" value="1"/>
</dbReference>
<feature type="compositionally biased region" description="Low complexity" evidence="7">
    <location>
        <begin position="9"/>
        <end position="41"/>
    </location>
</feature>
<evidence type="ECO:0000256" key="5">
    <source>
        <dbReference type="ARBA" id="ARBA00022989"/>
    </source>
</evidence>
<feature type="transmembrane region" description="Helical" evidence="8">
    <location>
        <begin position="128"/>
        <end position="150"/>
    </location>
</feature>
<keyword evidence="3" id="KW-0547">Nucleotide-binding</keyword>
<keyword evidence="5 8" id="KW-1133">Transmembrane helix</keyword>
<feature type="domain" description="ABC transmembrane type-1" evidence="10">
    <location>
        <begin position="132"/>
        <end position="409"/>
    </location>
</feature>
<feature type="compositionally biased region" description="Low complexity" evidence="7">
    <location>
        <begin position="76"/>
        <end position="99"/>
    </location>
</feature>
<dbReference type="EMBL" id="JBHTCK010000012">
    <property type="protein sequence ID" value="MFC7355433.1"/>
    <property type="molecule type" value="Genomic_DNA"/>
</dbReference>
<evidence type="ECO:0000256" key="2">
    <source>
        <dbReference type="ARBA" id="ARBA00022692"/>
    </source>
</evidence>
<dbReference type="SUPFAM" id="SSF90123">
    <property type="entry name" value="ABC transporter transmembrane region"/>
    <property type="match status" value="1"/>
</dbReference>
<sequence length="685" mass="70634">MSAVSGTTGAEARAGAEAAGSGPEDAGTPAAGPAGEPVGPGQTAGEAAGPEQTAGEAAGPGQTAGEAAGPERPTEEAAGPERPTGEAAAPETPAGGSPADTTGNPAQGKSGPSPLRLLLARVRPHRGVLIRAGLLSLTGSAAGLAMPLMAKYAVDAFAADRSPVAPLVALTALVLAGACISAYGRYLMARTGEGVVLRARDQLVGRIMRLKVPAVDRLTPGDLQSRVTSDTTLLRTVLSSGLVESFNSVLMLLGTVAFMAYMDVTLLGVTLVVIVGIGAVTALLMPRIQRAQLRAQESVGAMGAALDRVLQAFRTVKASGAEERETAAVAEAARHAHDRGVSVAKWSSVSDVTMMMSIQLAFLAVLGVGGARVASGSLEISSLIAFLLYLFYLMGPIGGLVEGWTGLQSGLAAVRRIDEVESLPGETSTGSGAMEPEGGPLGVAFQDVTFGYGDERAPAHKGVTFDVPAGGLVALVGPSGAGKSTVFSLLERFYDHDGGTITVGGRDIRDWPLAELRASLAYVEQDAPVLAGTLRENLLFAAPEAEEKELTAAVARTRLDALVDRLPDGLDTAVGHRGVTLSGGERQRIAIARALLRRPRLLLLDEVTSQLDAVNEQALRDVILEMAEQATVLVIAHRLSTVRHADRIVVLEEGRVRTAGTHEELIAGDDLYRELATTQLAAEVA</sequence>
<dbReference type="Gene3D" id="3.40.50.300">
    <property type="entry name" value="P-loop containing nucleotide triphosphate hydrolases"/>
    <property type="match status" value="1"/>
</dbReference>
<dbReference type="Pfam" id="PF00664">
    <property type="entry name" value="ABC_membrane"/>
    <property type="match status" value="1"/>
</dbReference>
<dbReference type="Proteomes" id="UP001596509">
    <property type="component" value="Unassembled WGS sequence"/>
</dbReference>
<dbReference type="PANTHER" id="PTHR43394">
    <property type="entry name" value="ATP-DEPENDENT PERMEASE MDL1, MITOCHONDRIAL"/>
    <property type="match status" value="1"/>
</dbReference>
<dbReference type="InterPro" id="IPR017871">
    <property type="entry name" value="ABC_transporter-like_CS"/>
</dbReference>
<protein>
    <submittedName>
        <fullName evidence="11">ABC transporter transmembrane domain-containing protein</fullName>
    </submittedName>
</protein>
<evidence type="ECO:0000256" key="6">
    <source>
        <dbReference type="ARBA" id="ARBA00023136"/>
    </source>
</evidence>
<comment type="caution">
    <text evidence="11">The sequence shown here is derived from an EMBL/GenBank/DDBJ whole genome shotgun (WGS) entry which is preliminary data.</text>
</comment>
<dbReference type="InterPro" id="IPR011527">
    <property type="entry name" value="ABC1_TM_dom"/>
</dbReference>
<evidence type="ECO:0000256" key="3">
    <source>
        <dbReference type="ARBA" id="ARBA00022741"/>
    </source>
</evidence>
<name>A0ABW2MNH2_9ACTN</name>
<dbReference type="RefSeq" id="WP_249627744.1">
    <property type="nucleotide sequence ID" value="NZ_JBHTCK010000012.1"/>
</dbReference>
<dbReference type="InterPro" id="IPR036640">
    <property type="entry name" value="ABC1_TM_sf"/>
</dbReference>
<accession>A0ABW2MNH2</accession>
<evidence type="ECO:0000313" key="12">
    <source>
        <dbReference type="Proteomes" id="UP001596509"/>
    </source>
</evidence>
<dbReference type="InterPro" id="IPR039421">
    <property type="entry name" value="Type_1_exporter"/>
</dbReference>
<dbReference type="PROSITE" id="PS50929">
    <property type="entry name" value="ABC_TM1F"/>
    <property type="match status" value="1"/>
</dbReference>
<feature type="transmembrane region" description="Helical" evidence="8">
    <location>
        <begin position="380"/>
        <end position="401"/>
    </location>
</feature>
<feature type="transmembrane region" description="Helical" evidence="8">
    <location>
        <begin position="267"/>
        <end position="285"/>
    </location>
</feature>
<comment type="subcellular location">
    <subcellularLocation>
        <location evidence="1">Cell membrane</location>
        <topology evidence="1">Multi-pass membrane protein</topology>
    </subcellularLocation>
</comment>
<dbReference type="InterPro" id="IPR003439">
    <property type="entry name" value="ABC_transporter-like_ATP-bd"/>
</dbReference>
<feature type="transmembrane region" description="Helical" evidence="8">
    <location>
        <begin position="242"/>
        <end position="261"/>
    </location>
</feature>
<gene>
    <name evidence="11" type="ORF">ACFQW9_32770</name>
</gene>
<evidence type="ECO:0000256" key="8">
    <source>
        <dbReference type="SAM" id="Phobius"/>
    </source>
</evidence>
<feature type="transmembrane region" description="Helical" evidence="8">
    <location>
        <begin position="162"/>
        <end position="183"/>
    </location>
</feature>
<dbReference type="InterPro" id="IPR003593">
    <property type="entry name" value="AAA+_ATPase"/>
</dbReference>
<organism evidence="11 12">
    <name type="scientific">Streptomyces caviscabies</name>
    <dbReference type="NCBI Taxonomy" id="90079"/>
    <lineage>
        <taxon>Bacteria</taxon>
        <taxon>Bacillati</taxon>
        <taxon>Actinomycetota</taxon>
        <taxon>Actinomycetes</taxon>
        <taxon>Kitasatosporales</taxon>
        <taxon>Streptomycetaceae</taxon>
        <taxon>Streptomyces</taxon>
    </lineage>
</organism>
<evidence type="ECO:0000313" key="11">
    <source>
        <dbReference type="EMBL" id="MFC7355433.1"/>
    </source>
</evidence>
<evidence type="ECO:0000259" key="10">
    <source>
        <dbReference type="PROSITE" id="PS50929"/>
    </source>
</evidence>
<evidence type="ECO:0000256" key="1">
    <source>
        <dbReference type="ARBA" id="ARBA00004651"/>
    </source>
</evidence>
<keyword evidence="6 8" id="KW-0472">Membrane</keyword>
<dbReference type="SMART" id="SM00382">
    <property type="entry name" value="AAA"/>
    <property type="match status" value="1"/>
</dbReference>
<proteinExistence type="predicted"/>
<dbReference type="InterPro" id="IPR027417">
    <property type="entry name" value="P-loop_NTPase"/>
</dbReference>
<evidence type="ECO:0000256" key="4">
    <source>
        <dbReference type="ARBA" id="ARBA00022840"/>
    </source>
</evidence>
<keyword evidence="2 8" id="KW-0812">Transmembrane</keyword>
<dbReference type="Pfam" id="PF00005">
    <property type="entry name" value="ABC_tran"/>
    <property type="match status" value="1"/>
</dbReference>
<dbReference type="Gene3D" id="1.20.1560.10">
    <property type="entry name" value="ABC transporter type 1, transmembrane domain"/>
    <property type="match status" value="1"/>
</dbReference>
<feature type="domain" description="ABC transporter" evidence="9">
    <location>
        <begin position="443"/>
        <end position="678"/>
    </location>
</feature>
<keyword evidence="4" id="KW-0067">ATP-binding</keyword>
<dbReference type="PANTHER" id="PTHR43394:SF1">
    <property type="entry name" value="ATP-BINDING CASSETTE SUB-FAMILY B MEMBER 10, MITOCHONDRIAL"/>
    <property type="match status" value="1"/>
</dbReference>
<dbReference type="CDD" id="cd18551">
    <property type="entry name" value="ABC_6TM_LmrA_like"/>
    <property type="match status" value="1"/>
</dbReference>
<keyword evidence="12" id="KW-1185">Reference proteome</keyword>
<reference evidence="12" key="1">
    <citation type="journal article" date="2019" name="Int. J. Syst. Evol. Microbiol.">
        <title>The Global Catalogue of Microorganisms (GCM) 10K type strain sequencing project: providing services to taxonomists for standard genome sequencing and annotation.</title>
        <authorList>
            <consortium name="The Broad Institute Genomics Platform"/>
            <consortium name="The Broad Institute Genome Sequencing Center for Infectious Disease"/>
            <person name="Wu L."/>
            <person name="Ma J."/>
        </authorList>
    </citation>
    <scope>NUCLEOTIDE SEQUENCE [LARGE SCALE GENOMIC DNA]</scope>
    <source>
        <strain evidence="12">ICMP 19430</strain>
    </source>
</reference>
<dbReference type="PROSITE" id="PS00211">
    <property type="entry name" value="ABC_TRANSPORTER_1"/>
    <property type="match status" value="1"/>
</dbReference>
<feature type="transmembrane region" description="Helical" evidence="8">
    <location>
        <begin position="352"/>
        <end position="374"/>
    </location>
</feature>
<evidence type="ECO:0000256" key="7">
    <source>
        <dbReference type="SAM" id="MobiDB-lite"/>
    </source>
</evidence>
<dbReference type="PROSITE" id="PS50893">
    <property type="entry name" value="ABC_TRANSPORTER_2"/>
    <property type="match status" value="1"/>
</dbReference>